<organism evidence="2 3">
    <name type="scientific">Aspergillus avenaceus</name>
    <dbReference type="NCBI Taxonomy" id="36643"/>
    <lineage>
        <taxon>Eukaryota</taxon>
        <taxon>Fungi</taxon>
        <taxon>Dikarya</taxon>
        <taxon>Ascomycota</taxon>
        <taxon>Pezizomycotina</taxon>
        <taxon>Eurotiomycetes</taxon>
        <taxon>Eurotiomycetidae</taxon>
        <taxon>Eurotiales</taxon>
        <taxon>Aspergillaceae</taxon>
        <taxon>Aspergillus</taxon>
        <taxon>Aspergillus subgen. Circumdati</taxon>
    </lineage>
</organism>
<sequence>MMNYGSDRLFTHHDALHPSPSLARQRWSQLNLAHSHPVIQTVTPPQHANSYRFGSTLDDTTRAYRTTSLRHLSGSNQPSSSNRPESQTGGRPSTEPSQPVLVRAYSGGPNGSMQNSRMSLRRSFPFIGRSETPNRGPGLPSDDDFSIDGILRAIEPNIRQTLDSIGEICGRSKLSLANEYGSHIAPLGEIRAQPGGLMPVDEASSEHERQAGDNVVIYDDDRSAIDAQDRPSFMRHGYSENSSRQGVSPRNAASLPFTGGDESSVQAQPDTPLSTGFQAVSDTVSTLAVLPTAREFSSRPKPSGRALLGKNVEPSTDDASQTISTPALVSEVLLDAQAASGAHVSDDGRKHWLPTAAPAVLMDMFGWIKQAVYEESDTGRDKQTAEMRLRTMLEQSY</sequence>
<dbReference type="Proteomes" id="UP000325780">
    <property type="component" value="Unassembled WGS sequence"/>
</dbReference>
<name>A0A5N6TEB5_ASPAV</name>
<dbReference type="AlphaFoldDB" id="A0A5N6TEB5"/>
<evidence type="ECO:0000313" key="3">
    <source>
        <dbReference type="Proteomes" id="UP000325780"/>
    </source>
</evidence>
<evidence type="ECO:0000256" key="1">
    <source>
        <dbReference type="SAM" id="MobiDB-lite"/>
    </source>
</evidence>
<protein>
    <submittedName>
        <fullName evidence="2">Uncharacterized protein</fullName>
    </submittedName>
</protein>
<gene>
    <name evidence="2" type="ORF">BDV25DRAFT_166475</name>
</gene>
<feature type="compositionally biased region" description="Polar residues" evidence="1">
    <location>
        <begin position="70"/>
        <end position="97"/>
    </location>
</feature>
<feature type="compositionally biased region" description="Polar residues" evidence="1">
    <location>
        <begin position="261"/>
        <end position="274"/>
    </location>
</feature>
<dbReference type="EMBL" id="ML742480">
    <property type="protein sequence ID" value="KAE8144590.1"/>
    <property type="molecule type" value="Genomic_DNA"/>
</dbReference>
<feature type="region of interest" description="Disordered" evidence="1">
    <location>
        <begin position="294"/>
        <end position="321"/>
    </location>
</feature>
<accession>A0A5N6TEB5</accession>
<feature type="region of interest" description="Disordered" evidence="1">
    <location>
        <begin position="221"/>
        <end position="274"/>
    </location>
</feature>
<keyword evidence="3" id="KW-1185">Reference proteome</keyword>
<reference evidence="2 3" key="1">
    <citation type="submission" date="2019-04" db="EMBL/GenBank/DDBJ databases">
        <title>Friends and foes A comparative genomics study of 23 Aspergillus species from section Flavi.</title>
        <authorList>
            <consortium name="DOE Joint Genome Institute"/>
            <person name="Kjaerbolling I."/>
            <person name="Vesth T."/>
            <person name="Frisvad J.C."/>
            <person name="Nybo J.L."/>
            <person name="Theobald S."/>
            <person name="Kildgaard S."/>
            <person name="Isbrandt T."/>
            <person name="Kuo A."/>
            <person name="Sato A."/>
            <person name="Lyhne E.K."/>
            <person name="Kogle M.E."/>
            <person name="Wiebenga A."/>
            <person name="Kun R.S."/>
            <person name="Lubbers R.J."/>
            <person name="Makela M.R."/>
            <person name="Barry K."/>
            <person name="Chovatia M."/>
            <person name="Clum A."/>
            <person name="Daum C."/>
            <person name="Haridas S."/>
            <person name="He G."/>
            <person name="LaButti K."/>
            <person name="Lipzen A."/>
            <person name="Mondo S."/>
            <person name="Riley R."/>
            <person name="Salamov A."/>
            <person name="Simmons B.A."/>
            <person name="Magnuson J.K."/>
            <person name="Henrissat B."/>
            <person name="Mortensen U.H."/>
            <person name="Larsen T.O."/>
            <person name="Devries R.P."/>
            <person name="Grigoriev I.V."/>
            <person name="Machida M."/>
            <person name="Baker S.E."/>
            <person name="Andersen M.R."/>
        </authorList>
    </citation>
    <scope>NUCLEOTIDE SEQUENCE [LARGE SCALE GENOMIC DNA]</scope>
    <source>
        <strain evidence="2 3">IBT 18842</strain>
    </source>
</reference>
<proteinExistence type="predicted"/>
<dbReference type="OrthoDB" id="5339332at2759"/>
<evidence type="ECO:0000313" key="2">
    <source>
        <dbReference type="EMBL" id="KAE8144590.1"/>
    </source>
</evidence>
<feature type="compositionally biased region" description="Polar residues" evidence="1">
    <location>
        <begin position="239"/>
        <end position="248"/>
    </location>
</feature>
<feature type="region of interest" description="Disordered" evidence="1">
    <location>
        <begin position="70"/>
        <end position="117"/>
    </location>
</feature>